<accession>C1LA14</accession>
<proteinExistence type="evidence at transcript level"/>
<evidence type="ECO:0000313" key="1">
    <source>
        <dbReference type="EMBL" id="CAX71542.1"/>
    </source>
</evidence>
<dbReference type="AlphaFoldDB" id="C1LA14"/>
<sequence>MQRLTLRPGCRTIPLLTREKKLKLPVARLFISM</sequence>
<reference evidence="1" key="2">
    <citation type="submission" date="2009-03" db="EMBL/GenBank/DDBJ databases">
        <authorList>
            <person name="Gang L."/>
        </authorList>
    </citation>
    <scope>NUCLEOTIDE SEQUENCE</scope>
    <source>
        <strain evidence="1">Anhui</strain>
    </source>
</reference>
<protein>
    <submittedName>
        <fullName evidence="1">Hypotheticial protein</fullName>
    </submittedName>
</protein>
<name>C1LA14_SCHJA</name>
<dbReference type="EMBL" id="FN315810">
    <property type="protein sequence ID" value="CAX71542.1"/>
    <property type="molecule type" value="mRNA"/>
</dbReference>
<organism evidence="1">
    <name type="scientific">Schistosoma japonicum</name>
    <name type="common">Blood fluke</name>
    <dbReference type="NCBI Taxonomy" id="6182"/>
    <lineage>
        <taxon>Eukaryota</taxon>
        <taxon>Metazoa</taxon>
        <taxon>Spiralia</taxon>
        <taxon>Lophotrochozoa</taxon>
        <taxon>Platyhelminthes</taxon>
        <taxon>Trematoda</taxon>
        <taxon>Digenea</taxon>
        <taxon>Strigeidida</taxon>
        <taxon>Schistosomatoidea</taxon>
        <taxon>Schistosomatidae</taxon>
        <taxon>Schistosoma</taxon>
    </lineage>
</organism>
<reference evidence="1" key="1">
    <citation type="journal article" date="2009" name="Nature">
        <title>The Schistosoma japonicum genome reveals features of host-parasite interplay.</title>
        <authorList>
            <person name="Liu F."/>
            <person name="Zhou Y."/>
            <person name="Wang Z.Q."/>
            <person name="Lu G."/>
            <person name="Zheng H."/>
            <person name="Brindley P.J."/>
            <person name="McManus D.P."/>
            <person name="Blair D."/>
            <person name="Zhang Q.H."/>
            <person name="Zhong Y."/>
            <person name="Wang S."/>
            <person name="Han Z.G."/>
            <person name="Chen Z."/>
        </authorList>
    </citation>
    <scope>NUCLEOTIDE SEQUENCE</scope>
    <source>
        <strain evidence="1">Anhui</strain>
    </source>
</reference>